<keyword evidence="1" id="KW-0732">Signal</keyword>
<name>A0ABR0SA24_9HYPO</name>
<dbReference type="Proteomes" id="UP001338125">
    <property type="component" value="Unassembled WGS sequence"/>
</dbReference>
<keyword evidence="3" id="KW-1185">Reference proteome</keyword>
<evidence type="ECO:0000256" key="1">
    <source>
        <dbReference type="SAM" id="SignalP"/>
    </source>
</evidence>
<comment type="caution">
    <text evidence="2">The sequence shown here is derived from an EMBL/GenBank/DDBJ whole genome shotgun (WGS) entry which is preliminary data.</text>
</comment>
<feature type="signal peptide" evidence="1">
    <location>
        <begin position="1"/>
        <end position="17"/>
    </location>
</feature>
<gene>
    <name evidence="2" type="ORF">PT974_10507</name>
</gene>
<evidence type="ECO:0000313" key="3">
    <source>
        <dbReference type="Proteomes" id="UP001338125"/>
    </source>
</evidence>
<protein>
    <submittedName>
        <fullName evidence="2">Uncharacterized protein</fullName>
    </submittedName>
</protein>
<sequence length="105" mass="11225">MHFTTLISVAFAVLAAAEDYNGILYSGVGFTGESQAIAPKAGCVELTGDVLHNVRSLKIHSESICVLFYTSTCQGDGSMYFHDTDDTSAPYYNISSVKCQDQTGA</sequence>
<evidence type="ECO:0000313" key="2">
    <source>
        <dbReference type="EMBL" id="KAK5989009.1"/>
    </source>
</evidence>
<feature type="chain" id="PRO_5046733930" evidence="1">
    <location>
        <begin position="18"/>
        <end position="105"/>
    </location>
</feature>
<dbReference type="EMBL" id="JAVFKD010000015">
    <property type="protein sequence ID" value="KAK5989009.1"/>
    <property type="molecule type" value="Genomic_DNA"/>
</dbReference>
<organism evidence="2 3">
    <name type="scientific">Cladobotryum mycophilum</name>
    <dbReference type="NCBI Taxonomy" id="491253"/>
    <lineage>
        <taxon>Eukaryota</taxon>
        <taxon>Fungi</taxon>
        <taxon>Dikarya</taxon>
        <taxon>Ascomycota</taxon>
        <taxon>Pezizomycotina</taxon>
        <taxon>Sordariomycetes</taxon>
        <taxon>Hypocreomycetidae</taxon>
        <taxon>Hypocreales</taxon>
        <taxon>Hypocreaceae</taxon>
        <taxon>Cladobotryum</taxon>
    </lineage>
</organism>
<reference evidence="2 3" key="1">
    <citation type="submission" date="2024-01" db="EMBL/GenBank/DDBJ databases">
        <title>Complete genome of Cladobotryum mycophilum ATHUM6906.</title>
        <authorList>
            <person name="Christinaki A.C."/>
            <person name="Myridakis A.I."/>
            <person name="Kouvelis V.N."/>
        </authorList>
    </citation>
    <scope>NUCLEOTIDE SEQUENCE [LARGE SCALE GENOMIC DNA]</scope>
    <source>
        <strain evidence="2 3">ATHUM6906</strain>
    </source>
</reference>
<accession>A0ABR0SA24</accession>
<proteinExistence type="predicted"/>